<proteinExistence type="predicted"/>
<dbReference type="InterPro" id="IPR021791">
    <property type="entry name" value="Phage_TAC_11"/>
</dbReference>
<reference evidence="1 2" key="1">
    <citation type="submission" date="2020-08" db="EMBL/GenBank/DDBJ databases">
        <title>Genomic Encyclopedia of Type Strains, Phase IV (KMG-V): Genome sequencing to study the core and pangenomes of soil and plant-associated prokaryotes.</title>
        <authorList>
            <person name="Whitman W."/>
        </authorList>
    </citation>
    <scope>NUCLEOTIDE SEQUENCE [LARGE SCALE GENOMIC DNA]</scope>
    <source>
        <strain evidence="1 2">SEMIA 4074</strain>
    </source>
</reference>
<accession>A0A7W6Q8R4</accession>
<dbReference type="AlphaFoldDB" id="A0A7W6Q8R4"/>
<name>A0A7W6Q8R4_9HYPH</name>
<dbReference type="Pfam" id="PF11836">
    <property type="entry name" value="Phage_TAC_11"/>
    <property type="match status" value="1"/>
</dbReference>
<dbReference type="EMBL" id="JACIFV010000009">
    <property type="protein sequence ID" value="MBB4192798.1"/>
    <property type="molecule type" value="Genomic_DNA"/>
</dbReference>
<dbReference type="RefSeq" id="WP_184457080.1">
    <property type="nucleotide sequence ID" value="NZ_JACIFV010000009.1"/>
</dbReference>
<evidence type="ECO:0008006" key="3">
    <source>
        <dbReference type="Google" id="ProtNLM"/>
    </source>
</evidence>
<keyword evidence="2" id="KW-1185">Reference proteome</keyword>
<sequence length="111" mass="12119">MRGAEQIVWPGGEHSFRLGIGELRAIEQRSDAGCAVVLMRLLSSQFKIDDVIQPIRLGLIGGGMQERDAQKVLDSALDIASPYALAVPAADILRRFIMWETDDQPSGEPGE</sequence>
<protein>
    <recommendedName>
        <fullName evidence="3">Phage tail tube protein, GTA-gp10</fullName>
    </recommendedName>
</protein>
<organism evidence="1 2">
    <name type="scientific">Rhizobium aethiopicum</name>
    <dbReference type="NCBI Taxonomy" id="1138170"/>
    <lineage>
        <taxon>Bacteria</taxon>
        <taxon>Pseudomonadati</taxon>
        <taxon>Pseudomonadota</taxon>
        <taxon>Alphaproteobacteria</taxon>
        <taxon>Hyphomicrobiales</taxon>
        <taxon>Rhizobiaceae</taxon>
        <taxon>Rhizobium/Agrobacterium group</taxon>
        <taxon>Rhizobium</taxon>
    </lineage>
</organism>
<gene>
    <name evidence="1" type="ORF">GGD53_002958</name>
</gene>
<evidence type="ECO:0000313" key="1">
    <source>
        <dbReference type="EMBL" id="MBB4192798.1"/>
    </source>
</evidence>
<evidence type="ECO:0000313" key="2">
    <source>
        <dbReference type="Proteomes" id="UP000524492"/>
    </source>
</evidence>
<comment type="caution">
    <text evidence="1">The sequence shown here is derived from an EMBL/GenBank/DDBJ whole genome shotgun (WGS) entry which is preliminary data.</text>
</comment>
<dbReference type="Proteomes" id="UP000524492">
    <property type="component" value="Unassembled WGS sequence"/>
</dbReference>